<feature type="transmembrane region" description="Helical" evidence="1">
    <location>
        <begin position="15"/>
        <end position="34"/>
    </location>
</feature>
<proteinExistence type="predicted"/>
<keyword evidence="3" id="KW-1185">Reference proteome</keyword>
<dbReference type="EMBL" id="QKWP01001748">
    <property type="protein sequence ID" value="RIB06883.1"/>
    <property type="molecule type" value="Genomic_DNA"/>
</dbReference>
<organism evidence="2 3">
    <name type="scientific">Gigaspora rosea</name>
    <dbReference type="NCBI Taxonomy" id="44941"/>
    <lineage>
        <taxon>Eukaryota</taxon>
        <taxon>Fungi</taxon>
        <taxon>Fungi incertae sedis</taxon>
        <taxon>Mucoromycota</taxon>
        <taxon>Glomeromycotina</taxon>
        <taxon>Glomeromycetes</taxon>
        <taxon>Diversisporales</taxon>
        <taxon>Gigasporaceae</taxon>
        <taxon>Gigaspora</taxon>
    </lineage>
</organism>
<evidence type="ECO:0000313" key="2">
    <source>
        <dbReference type="EMBL" id="RIB06883.1"/>
    </source>
</evidence>
<dbReference type="Proteomes" id="UP000266673">
    <property type="component" value="Unassembled WGS sequence"/>
</dbReference>
<accession>A0A397UHT3</accession>
<reference evidence="2 3" key="1">
    <citation type="submission" date="2018-06" db="EMBL/GenBank/DDBJ databases">
        <title>Comparative genomics reveals the genomic features of Rhizophagus irregularis, R. cerebriforme, R. diaphanum and Gigaspora rosea, and their symbiotic lifestyle signature.</title>
        <authorList>
            <person name="Morin E."/>
            <person name="San Clemente H."/>
            <person name="Chen E.C.H."/>
            <person name="De La Providencia I."/>
            <person name="Hainaut M."/>
            <person name="Kuo A."/>
            <person name="Kohler A."/>
            <person name="Murat C."/>
            <person name="Tang N."/>
            <person name="Roy S."/>
            <person name="Loubradou J."/>
            <person name="Henrissat B."/>
            <person name="Grigoriev I.V."/>
            <person name="Corradi N."/>
            <person name="Roux C."/>
            <person name="Martin F.M."/>
        </authorList>
    </citation>
    <scope>NUCLEOTIDE SEQUENCE [LARGE SCALE GENOMIC DNA]</scope>
    <source>
        <strain evidence="2 3">DAOM 194757</strain>
    </source>
</reference>
<keyword evidence="1" id="KW-0472">Membrane</keyword>
<comment type="caution">
    <text evidence="2">The sequence shown here is derived from an EMBL/GenBank/DDBJ whole genome shotgun (WGS) entry which is preliminary data.</text>
</comment>
<protein>
    <submittedName>
        <fullName evidence="2">Uncharacterized protein</fullName>
    </submittedName>
</protein>
<name>A0A397UHT3_9GLOM</name>
<keyword evidence="1" id="KW-0812">Transmembrane</keyword>
<evidence type="ECO:0000256" key="1">
    <source>
        <dbReference type="SAM" id="Phobius"/>
    </source>
</evidence>
<sequence>MSSLTSFNSSESMPFLAPSTAFLFIISAIFMWIVTMWRIPNQKISDELSSKINTIIIIAEIDKI</sequence>
<feature type="non-terminal residue" evidence="2">
    <location>
        <position position="64"/>
    </location>
</feature>
<keyword evidence="1" id="KW-1133">Transmembrane helix</keyword>
<gene>
    <name evidence="2" type="ORF">C2G38_2115064</name>
</gene>
<evidence type="ECO:0000313" key="3">
    <source>
        <dbReference type="Proteomes" id="UP000266673"/>
    </source>
</evidence>
<dbReference type="AlphaFoldDB" id="A0A397UHT3"/>